<proteinExistence type="predicted"/>
<dbReference type="InterPro" id="IPR021810">
    <property type="entry name" value="T1RH-like_C"/>
</dbReference>
<evidence type="ECO:0000313" key="3">
    <source>
        <dbReference type="Proteomes" id="UP000324507"/>
    </source>
</evidence>
<dbReference type="EMBL" id="CP044081">
    <property type="protein sequence ID" value="QEU09171.1"/>
    <property type="molecule type" value="Genomic_DNA"/>
</dbReference>
<gene>
    <name evidence="2" type="ORF">FOB51_14810</name>
</gene>
<dbReference type="Proteomes" id="UP000324507">
    <property type="component" value="Chromosome"/>
</dbReference>
<feature type="domain" description="Type I restriction enzyme HindI endonuclease subunit-like C-terminal" evidence="1">
    <location>
        <begin position="4"/>
        <end position="76"/>
    </location>
</feature>
<dbReference type="AlphaFoldDB" id="A0A5P2QSY3"/>
<dbReference type="RefSeq" id="WP_150351028.1">
    <property type="nucleotide sequence ID" value="NZ_CP044081.1"/>
</dbReference>
<name>A0A5P2QSY3_9RHOB</name>
<sequence>MVRDRPDIGVLDETFLLGIKGVQQKNLAIEALRRLLNGEIASRARTNLAKKEAFSAKLSDAIARYHNRSIDALQVIWTCPGFVPVF</sequence>
<evidence type="ECO:0000313" key="2">
    <source>
        <dbReference type="EMBL" id="QEU09171.1"/>
    </source>
</evidence>
<evidence type="ECO:0000259" key="1">
    <source>
        <dbReference type="Pfam" id="PF11867"/>
    </source>
</evidence>
<organism evidence="2 3">
    <name type="scientific">Paracoccus yeei</name>
    <dbReference type="NCBI Taxonomy" id="147645"/>
    <lineage>
        <taxon>Bacteria</taxon>
        <taxon>Pseudomonadati</taxon>
        <taxon>Pseudomonadota</taxon>
        <taxon>Alphaproteobacteria</taxon>
        <taxon>Rhodobacterales</taxon>
        <taxon>Paracoccaceae</taxon>
        <taxon>Paracoccus</taxon>
    </lineage>
</organism>
<reference evidence="2 3" key="1">
    <citation type="submission" date="2019-09" db="EMBL/GenBank/DDBJ databases">
        <title>FDA dAtabase for Regulatory Grade micrObial Sequences (FDA-ARGOS): Supporting development and validation of Infectious Disease Dx tests.</title>
        <authorList>
            <person name="Sciortino C."/>
            <person name="Tallon L."/>
            <person name="Sadzewicz L."/>
            <person name="Vavikolanu K."/>
            <person name="Mehta A."/>
            <person name="Aluvathingal J."/>
            <person name="Nadendla S."/>
            <person name="Nandy P."/>
            <person name="Geyer C."/>
            <person name="Yan Y."/>
            <person name="Sichtig H."/>
        </authorList>
    </citation>
    <scope>NUCLEOTIDE SEQUENCE [LARGE SCALE GENOMIC DNA]</scope>
    <source>
        <strain evidence="2 3">FDAARGOS_643</strain>
    </source>
</reference>
<dbReference type="Pfam" id="PF11867">
    <property type="entry name" value="T1RH-like_C"/>
    <property type="match status" value="1"/>
</dbReference>
<protein>
    <submittedName>
        <fullName evidence="2">DUF3387 domain-containing protein</fullName>
    </submittedName>
</protein>
<accession>A0A5P2QSY3</accession>